<evidence type="ECO:0000256" key="1">
    <source>
        <dbReference type="SAM" id="MobiDB-lite"/>
    </source>
</evidence>
<dbReference type="EMBL" id="CACTIH010009238">
    <property type="protein sequence ID" value="CAA3028075.1"/>
    <property type="molecule type" value="Genomic_DNA"/>
</dbReference>
<protein>
    <submittedName>
        <fullName evidence="2">Uncharacterized protein</fullName>
    </submittedName>
</protein>
<keyword evidence="3" id="KW-1185">Reference proteome</keyword>
<accession>A0A8S0VAS8</accession>
<name>A0A8S0VAS8_OLEEU</name>
<dbReference type="AlphaFoldDB" id="A0A8S0VAS8"/>
<gene>
    <name evidence="2" type="ORF">OLEA9_A113480</name>
</gene>
<feature type="region of interest" description="Disordered" evidence="1">
    <location>
        <begin position="19"/>
        <end position="50"/>
    </location>
</feature>
<sequence length="77" mass="8387">MTVTQTRKMLQLRCSAGWRRSGDPAPVGENSELACTSGKNEGRSNPENAPAPVLQWYRRRTGAPTPVLLRSVVCGAF</sequence>
<proteinExistence type="predicted"/>
<dbReference type="Gramene" id="OE9A113480T1">
    <property type="protein sequence ID" value="OE9A113480C1"/>
    <property type="gene ID" value="OE9A113480"/>
</dbReference>
<dbReference type="Proteomes" id="UP000594638">
    <property type="component" value="Unassembled WGS sequence"/>
</dbReference>
<evidence type="ECO:0000313" key="2">
    <source>
        <dbReference type="EMBL" id="CAA3028075.1"/>
    </source>
</evidence>
<organism evidence="2 3">
    <name type="scientific">Olea europaea subsp. europaea</name>
    <dbReference type="NCBI Taxonomy" id="158383"/>
    <lineage>
        <taxon>Eukaryota</taxon>
        <taxon>Viridiplantae</taxon>
        <taxon>Streptophyta</taxon>
        <taxon>Embryophyta</taxon>
        <taxon>Tracheophyta</taxon>
        <taxon>Spermatophyta</taxon>
        <taxon>Magnoliopsida</taxon>
        <taxon>eudicotyledons</taxon>
        <taxon>Gunneridae</taxon>
        <taxon>Pentapetalae</taxon>
        <taxon>asterids</taxon>
        <taxon>lamiids</taxon>
        <taxon>Lamiales</taxon>
        <taxon>Oleaceae</taxon>
        <taxon>Oleeae</taxon>
        <taxon>Olea</taxon>
    </lineage>
</organism>
<evidence type="ECO:0000313" key="3">
    <source>
        <dbReference type="Proteomes" id="UP000594638"/>
    </source>
</evidence>
<comment type="caution">
    <text evidence="2">The sequence shown here is derived from an EMBL/GenBank/DDBJ whole genome shotgun (WGS) entry which is preliminary data.</text>
</comment>
<feature type="compositionally biased region" description="Polar residues" evidence="1">
    <location>
        <begin position="33"/>
        <end position="47"/>
    </location>
</feature>
<reference evidence="2 3" key="1">
    <citation type="submission" date="2019-12" db="EMBL/GenBank/DDBJ databases">
        <authorList>
            <person name="Alioto T."/>
            <person name="Alioto T."/>
            <person name="Gomez Garrido J."/>
        </authorList>
    </citation>
    <scope>NUCLEOTIDE SEQUENCE [LARGE SCALE GENOMIC DNA]</scope>
</reference>